<evidence type="ECO:0000256" key="1">
    <source>
        <dbReference type="SAM" id="MobiDB-lite"/>
    </source>
</evidence>
<proteinExistence type="predicted"/>
<dbReference type="AlphaFoldDB" id="A0AAV5WVM6"/>
<dbReference type="EMBL" id="BTSY01000007">
    <property type="protein sequence ID" value="GMT35132.1"/>
    <property type="molecule type" value="Genomic_DNA"/>
</dbReference>
<feature type="region of interest" description="Disordered" evidence="1">
    <location>
        <begin position="1"/>
        <end position="38"/>
    </location>
</feature>
<organism evidence="2 3">
    <name type="scientific">Pristionchus fissidentatus</name>
    <dbReference type="NCBI Taxonomy" id="1538716"/>
    <lineage>
        <taxon>Eukaryota</taxon>
        <taxon>Metazoa</taxon>
        <taxon>Ecdysozoa</taxon>
        <taxon>Nematoda</taxon>
        <taxon>Chromadorea</taxon>
        <taxon>Rhabditida</taxon>
        <taxon>Rhabditina</taxon>
        <taxon>Diplogasteromorpha</taxon>
        <taxon>Diplogasteroidea</taxon>
        <taxon>Neodiplogasteridae</taxon>
        <taxon>Pristionchus</taxon>
    </lineage>
</organism>
<feature type="non-terminal residue" evidence="2">
    <location>
        <position position="106"/>
    </location>
</feature>
<reference evidence="2" key="1">
    <citation type="submission" date="2023-10" db="EMBL/GenBank/DDBJ databases">
        <title>Genome assembly of Pristionchus species.</title>
        <authorList>
            <person name="Yoshida K."/>
            <person name="Sommer R.J."/>
        </authorList>
    </citation>
    <scope>NUCLEOTIDE SEQUENCE</scope>
    <source>
        <strain evidence="2">RS5133</strain>
    </source>
</reference>
<protein>
    <submittedName>
        <fullName evidence="2">Uncharacterized protein</fullName>
    </submittedName>
</protein>
<comment type="caution">
    <text evidence="2">The sequence shown here is derived from an EMBL/GenBank/DDBJ whole genome shotgun (WGS) entry which is preliminary data.</text>
</comment>
<gene>
    <name evidence="2" type="ORF">PFISCL1PPCAC_26429</name>
</gene>
<sequence length="106" mass="11265">FSRAESTRHRRRSSQRQSSQHRNSAPGGALPHRSPSLAKLIRPTALPPDAPVHFGVFSAMSQPYSVGLSSAKGAPILSVCAGAAHTLASTALLCRQQSLDEYATRS</sequence>
<accession>A0AAV5WVM6</accession>
<name>A0AAV5WVM6_9BILA</name>
<feature type="non-terminal residue" evidence="2">
    <location>
        <position position="1"/>
    </location>
</feature>
<evidence type="ECO:0000313" key="3">
    <source>
        <dbReference type="Proteomes" id="UP001432322"/>
    </source>
</evidence>
<dbReference type="Proteomes" id="UP001432322">
    <property type="component" value="Unassembled WGS sequence"/>
</dbReference>
<keyword evidence="3" id="KW-1185">Reference proteome</keyword>
<evidence type="ECO:0000313" key="2">
    <source>
        <dbReference type="EMBL" id="GMT35132.1"/>
    </source>
</evidence>